<protein>
    <submittedName>
        <fullName evidence="1">Uncharacterized protein</fullName>
    </submittedName>
</protein>
<sequence length="81" mass="8997">MAKPVSNVDPEKLLGDLFQVDEGLPCPEGTHLLLAFRKARPLDFAFLKATDLINLQNSSFAGIEEWEAFSRHYGSCELCNA</sequence>
<comment type="caution">
    <text evidence="1">The sequence shown here is derived from an EMBL/GenBank/DDBJ whole genome shotgun (WGS) entry which is preliminary data.</text>
</comment>
<name>A0A9X0QHI5_9BACT</name>
<dbReference type="EMBL" id="JACHEB010000009">
    <property type="protein sequence ID" value="MBB5330313.1"/>
    <property type="molecule type" value="Genomic_DNA"/>
</dbReference>
<keyword evidence="2" id="KW-1185">Reference proteome</keyword>
<organism evidence="1 2">
    <name type="scientific">Tunturiibacter gelidiferens</name>
    <dbReference type="NCBI Taxonomy" id="3069689"/>
    <lineage>
        <taxon>Bacteria</taxon>
        <taxon>Pseudomonadati</taxon>
        <taxon>Acidobacteriota</taxon>
        <taxon>Terriglobia</taxon>
        <taxon>Terriglobales</taxon>
        <taxon>Acidobacteriaceae</taxon>
        <taxon>Tunturiibacter</taxon>
    </lineage>
</organism>
<proteinExistence type="predicted"/>
<reference evidence="1 2" key="1">
    <citation type="submission" date="2020-08" db="EMBL/GenBank/DDBJ databases">
        <title>Genomic Encyclopedia of Type Strains, Phase IV (KMG-V): Genome sequencing to study the core and pangenomes of soil and plant-associated prokaryotes.</title>
        <authorList>
            <person name="Whitman W."/>
        </authorList>
    </citation>
    <scope>NUCLEOTIDE SEQUENCE [LARGE SCALE GENOMIC DNA]</scope>
    <source>
        <strain evidence="1 2">X5P2</strain>
    </source>
</reference>
<evidence type="ECO:0000313" key="1">
    <source>
        <dbReference type="EMBL" id="MBB5330313.1"/>
    </source>
</evidence>
<accession>A0A9X0QHI5</accession>
<dbReference type="Proteomes" id="UP000535182">
    <property type="component" value="Unassembled WGS sequence"/>
</dbReference>
<evidence type="ECO:0000313" key="2">
    <source>
        <dbReference type="Proteomes" id="UP000535182"/>
    </source>
</evidence>
<gene>
    <name evidence="1" type="ORF">HDF14_003946</name>
</gene>
<dbReference type="AlphaFoldDB" id="A0A9X0QHI5"/>